<feature type="region of interest" description="Disordered" evidence="1">
    <location>
        <begin position="256"/>
        <end position="290"/>
    </location>
</feature>
<proteinExistence type="predicted"/>
<evidence type="ECO:0000313" key="3">
    <source>
        <dbReference type="RefSeq" id="XP_022324929.1"/>
    </source>
</evidence>
<reference evidence="3" key="1">
    <citation type="submission" date="2025-08" db="UniProtKB">
        <authorList>
            <consortium name="RefSeq"/>
        </authorList>
    </citation>
    <scope>IDENTIFICATION</scope>
    <source>
        <tissue evidence="3">Whole sample</tissue>
    </source>
</reference>
<sequence length="464" mass="52585">MASSVYKMRVRFETSLARSKDYVPLRKRSCMKVESEKDYETYVENNMEFPTRPGSYMSYSTYITSPASFHHSLASCAHSSVGWDPGLSRPGSYKEFPSVSRPPSYVYPGHNPPKFDPEPTHVDITKPARSSKVSTNSSIDTSSSGNTSRVPSESREAMYRRAMHLITARCTSTAPGMETPYGSARHSSFGVQVPQYFYIKQERPTPMPPLKAWQGYNGNVYFEPIQISSLRDLPEKSNNPYESRSSSDLHRMLLSQQRDHPDSEAMRTVSRNTGKTSSSQKSSRPSTKQVVMLDKKMVLNRYNDGLNEDLDVIEGTENTGSLSVRPKSDRTFDRKPQTVRVYNREKICKGSVVHKLNVSNRQNSGRPAFKVSGGKYSSPTNTSPLLRTQTQYSLSNQRLTTNSPDIYSQQLLPPLEQLRTAVRHMDTMSKDRVGFGRIRPVTYTEEFKPFIKYSQEAKQQTNYA</sequence>
<feature type="compositionally biased region" description="Low complexity" evidence="1">
    <location>
        <begin position="273"/>
        <end position="288"/>
    </location>
</feature>
<dbReference type="AlphaFoldDB" id="A0A8B8DBJ2"/>
<gene>
    <name evidence="3" type="primary">LOC111125429</name>
</gene>
<dbReference type="OrthoDB" id="10032693at2759"/>
<accession>A0A8B8DBJ2</accession>
<dbReference type="RefSeq" id="XP_022324929.1">
    <property type="nucleotide sequence ID" value="XM_022469221.1"/>
</dbReference>
<name>A0A8B8DBJ2_CRAVI</name>
<feature type="compositionally biased region" description="Basic and acidic residues" evidence="1">
    <location>
        <begin position="256"/>
        <end position="265"/>
    </location>
</feature>
<feature type="compositionally biased region" description="Basic and acidic residues" evidence="1">
    <location>
        <begin position="113"/>
        <end position="126"/>
    </location>
</feature>
<evidence type="ECO:0000256" key="1">
    <source>
        <dbReference type="SAM" id="MobiDB-lite"/>
    </source>
</evidence>
<dbReference type="GeneID" id="111125429"/>
<feature type="compositionally biased region" description="Low complexity" evidence="1">
    <location>
        <begin position="130"/>
        <end position="148"/>
    </location>
</feature>
<feature type="compositionally biased region" description="Polar residues" evidence="1">
    <location>
        <begin position="375"/>
        <end position="384"/>
    </location>
</feature>
<feature type="region of interest" description="Disordered" evidence="1">
    <location>
        <begin position="361"/>
        <end position="384"/>
    </location>
</feature>
<protein>
    <submittedName>
        <fullName evidence="3">Uncharacterized protein LOC111125429 isoform X2</fullName>
    </submittedName>
</protein>
<organism evidence="2 3">
    <name type="scientific">Crassostrea virginica</name>
    <name type="common">Eastern oyster</name>
    <dbReference type="NCBI Taxonomy" id="6565"/>
    <lineage>
        <taxon>Eukaryota</taxon>
        <taxon>Metazoa</taxon>
        <taxon>Spiralia</taxon>
        <taxon>Lophotrochozoa</taxon>
        <taxon>Mollusca</taxon>
        <taxon>Bivalvia</taxon>
        <taxon>Autobranchia</taxon>
        <taxon>Pteriomorphia</taxon>
        <taxon>Ostreida</taxon>
        <taxon>Ostreoidea</taxon>
        <taxon>Ostreidae</taxon>
        <taxon>Crassostrea</taxon>
    </lineage>
</organism>
<evidence type="ECO:0000313" key="2">
    <source>
        <dbReference type="Proteomes" id="UP000694844"/>
    </source>
</evidence>
<feature type="region of interest" description="Disordered" evidence="1">
    <location>
        <begin position="104"/>
        <end position="154"/>
    </location>
</feature>
<dbReference type="Proteomes" id="UP000694844">
    <property type="component" value="Chromosome 3"/>
</dbReference>
<keyword evidence="2" id="KW-1185">Reference proteome</keyword>